<dbReference type="GO" id="GO:0008270">
    <property type="term" value="F:zinc ion binding"/>
    <property type="evidence" value="ECO:0007669"/>
    <property type="project" value="InterPro"/>
</dbReference>
<dbReference type="SMART" id="SM00066">
    <property type="entry name" value="GAL4"/>
    <property type="match status" value="1"/>
</dbReference>
<keyword evidence="1" id="KW-0539">Nucleus</keyword>
<dbReference type="OrthoDB" id="416217at2759"/>
<evidence type="ECO:0000313" key="5">
    <source>
        <dbReference type="Proteomes" id="UP000016933"/>
    </source>
</evidence>
<dbReference type="Gene3D" id="4.10.240.10">
    <property type="entry name" value="Zn(2)-C6 fungal-type DNA-binding domain"/>
    <property type="match status" value="1"/>
</dbReference>
<dbReference type="EMBL" id="KB446539">
    <property type="protein sequence ID" value="EME44554.1"/>
    <property type="molecule type" value="Genomic_DNA"/>
</dbReference>
<dbReference type="Pfam" id="PF00172">
    <property type="entry name" value="Zn_clus"/>
    <property type="match status" value="1"/>
</dbReference>
<feature type="region of interest" description="Disordered" evidence="2">
    <location>
        <begin position="1"/>
        <end position="22"/>
    </location>
</feature>
<organism evidence="4 5">
    <name type="scientific">Dothistroma septosporum (strain NZE10 / CBS 128990)</name>
    <name type="common">Red band needle blight fungus</name>
    <name type="synonym">Mycosphaerella pini</name>
    <dbReference type="NCBI Taxonomy" id="675120"/>
    <lineage>
        <taxon>Eukaryota</taxon>
        <taxon>Fungi</taxon>
        <taxon>Dikarya</taxon>
        <taxon>Ascomycota</taxon>
        <taxon>Pezizomycotina</taxon>
        <taxon>Dothideomycetes</taxon>
        <taxon>Dothideomycetidae</taxon>
        <taxon>Mycosphaerellales</taxon>
        <taxon>Mycosphaerellaceae</taxon>
        <taxon>Dothistroma</taxon>
    </lineage>
</organism>
<evidence type="ECO:0000256" key="2">
    <source>
        <dbReference type="SAM" id="MobiDB-lite"/>
    </source>
</evidence>
<dbReference type="PROSITE" id="PS50048">
    <property type="entry name" value="ZN2_CY6_FUNGAL_2"/>
    <property type="match status" value="1"/>
</dbReference>
<dbReference type="PROSITE" id="PS00463">
    <property type="entry name" value="ZN2_CY6_FUNGAL_1"/>
    <property type="match status" value="1"/>
</dbReference>
<sequence length="433" mass="48698">MDTQQPDKAHEDAAKNGSQSISEAYLARKTHRKSRLGCVECKKRRVKCDEAKPACTNCRRRSTPCDYNTATSTRYRTPTRPDDYSTNTYYGIGSDPVTFTEKSSSYGGTPALAAAPSPHVPYYPPVAFAFDIFDMELWHHWLTVACYSFADDDLGVVMWRNNISRYAFAHEYVAQLLLALSALHLGRTYSDRASNCIRRSASLQSAAVNGMMSALADPNRSATALWIAAMMLAFCSFGRGPQPGQYLVYSDDYEPEWLGLLQGVKSIREYPSGTLDSVLPALEAGVTKQAVSPEELVPGVEKAIQKLRNSIDALRAEDTTCDKYIRPLDDLRTCFSELFEKHSNSSEVKLASQNIFVWLYRLDGDYIASIQSKRPMALVILAHYLVLMSQNKQAWYLHGWVAHIMEAIRQQLHPAYLQWLEWPISALRDTSES</sequence>
<name>N1PQ52_DOTSN</name>
<reference evidence="5" key="1">
    <citation type="journal article" date="2012" name="PLoS Genet.">
        <title>The genomes of the fungal plant pathogens Cladosporium fulvum and Dothistroma septosporum reveal adaptation to different hosts and lifestyles but also signatures of common ancestry.</title>
        <authorList>
            <person name="de Wit P.J.G.M."/>
            <person name="van der Burgt A."/>
            <person name="Oekmen B."/>
            <person name="Stergiopoulos I."/>
            <person name="Abd-Elsalam K.A."/>
            <person name="Aerts A.L."/>
            <person name="Bahkali A.H."/>
            <person name="Beenen H.G."/>
            <person name="Chettri P."/>
            <person name="Cox M.P."/>
            <person name="Datema E."/>
            <person name="de Vries R.P."/>
            <person name="Dhillon B."/>
            <person name="Ganley A.R."/>
            <person name="Griffiths S.A."/>
            <person name="Guo Y."/>
            <person name="Hamelin R.C."/>
            <person name="Henrissat B."/>
            <person name="Kabir M.S."/>
            <person name="Jashni M.K."/>
            <person name="Kema G."/>
            <person name="Klaubauf S."/>
            <person name="Lapidus A."/>
            <person name="Levasseur A."/>
            <person name="Lindquist E."/>
            <person name="Mehrabi R."/>
            <person name="Ohm R.A."/>
            <person name="Owen T.J."/>
            <person name="Salamov A."/>
            <person name="Schwelm A."/>
            <person name="Schijlen E."/>
            <person name="Sun H."/>
            <person name="van den Burg H.A."/>
            <person name="van Ham R.C.H.J."/>
            <person name="Zhang S."/>
            <person name="Goodwin S.B."/>
            <person name="Grigoriev I.V."/>
            <person name="Collemare J."/>
            <person name="Bradshaw R.E."/>
        </authorList>
    </citation>
    <scope>NUCLEOTIDE SEQUENCE [LARGE SCALE GENOMIC DNA]</scope>
    <source>
        <strain evidence="5">NZE10 / CBS 128990</strain>
    </source>
</reference>
<feature type="compositionally biased region" description="Basic and acidic residues" evidence="2">
    <location>
        <begin position="1"/>
        <end position="14"/>
    </location>
</feature>
<evidence type="ECO:0000256" key="1">
    <source>
        <dbReference type="ARBA" id="ARBA00023242"/>
    </source>
</evidence>
<reference evidence="4 5" key="2">
    <citation type="journal article" date="2012" name="PLoS Pathog.">
        <title>Diverse lifestyles and strategies of plant pathogenesis encoded in the genomes of eighteen Dothideomycetes fungi.</title>
        <authorList>
            <person name="Ohm R.A."/>
            <person name="Feau N."/>
            <person name="Henrissat B."/>
            <person name="Schoch C.L."/>
            <person name="Horwitz B.A."/>
            <person name="Barry K.W."/>
            <person name="Condon B.J."/>
            <person name="Copeland A.C."/>
            <person name="Dhillon B."/>
            <person name="Glaser F."/>
            <person name="Hesse C.N."/>
            <person name="Kosti I."/>
            <person name="LaButti K."/>
            <person name="Lindquist E.A."/>
            <person name="Lucas S."/>
            <person name="Salamov A.A."/>
            <person name="Bradshaw R.E."/>
            <person name="Ciuffetti L."/>
            <person name="Hamelin R.C."/>
            <person name="Kema G.H.J."/>
            <person name="Lawrence C."/>
            <person name="Scott J.A."/>
            <person name="Spatafora J.W."/>
            <person name="Turgeon B.G."/>
            <person name="de Wit P.J.G.M."/>
            <person name="Zhong S."/>
            <person name="Goodwin S.B."/>
            <person name="Grigoriev I.V."/>
        </authorList>
    </citation>
    <scope>NUCLEOTIDE SEQUENCE [LARGE SCALE GENOMIC DNA]</scope>
    <source>
        <strain evidence="5">NZE10 / CBS 128990</strain>
    </source>
</reference>
<dbReference type="InterPro" id="IPR001138">
    <property type="entry name" value="Zn2Cys6_DnaBD"/>
</dbReference>
<dbReference type="HOGENOM" id="CLU_024934_1_1_1"/>
<keyword evidence="5" id="KW-1185">Reference proteome</keyword>
<dbReference type="PANTHER" id="PTHR47657:SF13">
    <property type="entry name" value="ZN(2)-C6 FUNGAL-TYPE DOMAIN-CONTAINING PROTEIN-RELATED"/>
    <property type="match status" value="1"/>
</dbReference>
<dbReference type="CDD" id="cd00067">
    <property type="entry name" value="GAL4"/>
    <property type="match status" value="1"/>
</dbReference>
<dbReference type="PANTHER" id="PTHR47657">
    <property type="entry name" value="STEROL REGULATORY ELEMENT-BINDING PROTEIN ECM22"/>
    <property type="match status" value="1"/>
</dbReference>
<gene>
    <name evidence="4" type="ORF">DOTSEDRAFT_172825</name>
</gene>
<protein>
    <recommendedName>
        <fullName evidence="3">Zn(2)-C6 fungal-type domain-containing protein</fullName>
    </recommendedName>
</protein>
<dbReference type="InterPro" id="IPR036864">
    <property type="entry name" value="Zn2-C6_fun-type_DNA-bd_sf"/>
</dbReference>
<dbReference type="Proteomes" id="UP000016933">
    <property type="component" value="Unassembled WGS sequence"/>
</dbReference>
<proteinExistence type="predicted"/>
<dbReference type="GO" id="GO:0000981">
    <property type="term" value="F:DNA-binding transcription factor activity, RNA polymerase II-specific"/>
    <property type="evidence" value="ECO:0007669"/>
    <property type="project" value="InterPro"/>
</dbReference>
<evidence type="ECO:0000313" key="4">
    <source>
        <dbReference type="EMBL" id="EME44554.1"/>
    </source>
</evidence>
<dbReference type="PRINTS" id="PR00755">
    <property type="entry name" value="AFLATOXINBRP"/>
</dbReference>
<evidence type="ECO:0000259" key="3">
    <source>
        <dbReference type="PROSITE" id="PS50048"/>
    </source>
</evidence>
<dbReference type="InterPro" id="IPR052400">
    <property type="entry name" value="Zn2-C6_fungal_TF"/>
</dbReference>
<accession>N1PQ52</accession>
<dbReference type="AlphaFoldDB" id="N1PQ52"/>
<dbReference type="eggNOG" id="ENOG502QRM1">
    <property type="taxonomic scope" value="Eukaryota"/>
</dbReference>
<feature type="domain" description="Zn(2)-C6 fungal-type" evidence="3">
    <location>
        <begin position="37"/>
        <end position="67"/>
    </location>
</feature>
<dbReference type="SUPFAM" id="SSF57701">
    <property type="entry name" value="Zn2/Cys6 DNA-binding domain"/>
    <property type="match status" value="1"/>
</dbReference>
<dbReference type="OMA" id="WPQIFGW"/>
<dbReference type="STRING" id="675120.N1PQ52"/>